<keyword evidence="3" id="KW-0274">FAD</keyword>
<dbReference type="Proteomes" id="UP000320338">
    <property type="component" value="Unassembled WGS sequence"/>
</dbReference>
<dbReference type="EMBL" id="BJNG01000003">
    <property type="protein sequence ID" value="GEC18039.1"/>
    <property type="molecule type" value="Genomic_DNA"/>
</dbReference>
<accession>A0A4Y3WJF9</accession>
<comment type="cofactor">
    <cofactor evidence="1">
        <name>FAD</name>
        <dbReference type="ChEBI" id="CHEBI:57692"/>
    </cofactor>
</comment>
<reference evidence="7 8" key="1">
    <citation type="submission" date="2019-06" db="EMBL/GenBank/DDBJ databases">
        <title>Whole genome shotgun sequence of Pseudonocardia hydrocarbonoxydans NBRC 14498.</title>
        <authorList>
            <person name="Hosoyama A."/>
            <person name="Uohara A."/>
            <person name="Ohji S."/>
            <person name="Ichikawa N."/>
        </authorList>
    </citation>
    <scope>NUCLEOTIDE SEQUENCE [LARGE SCALE GENOMIC DNA]</scope>
    <source>
        <strain evidence="7 8">NBRC 14498</strain>
    </source>
</reference>
<organism evidence="7 8">
    <name type="scientific">Pseudonocardia hydrocarbonoxydans</name>
    <dbReference type="NCBI Taxonomy" id="76726"/>
    <lineage>
        <taxon>Bacteria</taxon>
        <taxon>Bacillati</taxon>
        <taxon>Actinomycetota</taxon>
        <taxon>Actinomycetes</taxon>
        <taxon>Pseudonocardiales</taxon>
        <taxon>Pseudonocardiaceae</taxon>
        <taxon>Pseudonocardia</taxon>
    </lineage>
</organism>
<proteinExistence type="predicted"/>
<evidence type="ECO:0000256" key="2">
    <source>
        <dbReference type="ARBA" id="ARBA00022630"/>
    </source>
</evidence>
<keyword evidence="4" id="KW-0560">Oxidoreductase</keyword>
<dbReference type="AlphaFoldDB" id="A0A4Y3WJF9"/>
<dbReference type="PRINTS" id="PR00368">
    <property type="entry name" value="FADPNR"/>
</dbReference>
<name>A0A4Y3WJF9_9PSEU</name>
<dbReference type="RefSeq" id="WP_141276384.1">
    <property type="nucleotide sequence ID" value="NZ_BAAARZ010000002.1"/>
</dbReference>
<keyword evidence="8" id="KW-1185">Reference proteome</keyword>
<dbReference type="SUPFAM" id="SSF55424">
    <property type="entry name" value="FAD/NAD-linked reductases, dimerisation (C-terminal) domain"/>
    <property type="match status" value="1"/>
</dbReference>
<gene>
    <name evidence="7" type="ORF">PHY01_03220</name>
</gene>
<protein>
    <submittedName>
        <fullName evidence="7">Ferredoxin reductase</fullName>
    </submittedName>
</protein>
<dbReference type="PANTHER" id="PTHR43557:SF2">
    <property type="entry name" value="RIESKE DOMAIN-CONTAINING PROTEIN-RELATED"/>
    <property type="match status" value="1"/>
</dbReference>
<evidence type="ECO:0000259" key="6">
    <source>
        <dbReference type="Pfam" id="PF14759"/>
    </source>
</evidence>
<dbReference type="Gene3D" id="3.50.50.60">
    <property type="entry name" value="FAD/NAD(P)-binding domain"/>
    <property type="match status" value="2"/>
</dbReference>
<evidence type="ECO:0000313" key="8">
    <source>
        <dbReference type="Proteomes" id="UP000320338"/>
    </source>
</evidence>
<dbReference type="PRINTS" id="PR00411">
    <property type="entry name" value="PNDRDTASEI"/>
</dbReference>
<sequence length="403" mass="42219">MARAGRVVVVGAGLAGLRTAEELRAAGHDGPLTLVGAEEHLPYDRPPLSKQVLTGSWEPERVALRSADALAELSLDLRLGTRATGLADDAVVLGDGERLPFDHLVVATGVAARRLAHQPRHERVHELRTLEDCLRLQAGLAASRSLLIVGGGFVGAEVAAAARAQGLDVTIVEALPAPFGRVLGTAVAQRCVRLHRDHGVRVLAGARVEELRAGEDGVVLTLADGSVLEADRMLVAVGTSVDAGWAGGTGGAGLACDDHGRVAGRDRVYAVGDVAAWHSPATGDRERVEHWTSATEQARVAARALLGRPVEPAAADLPYFWSDQYRTKIQMVGRPHLADTTRIHDTPGGAAPSVAVYLRRGRLVAAVSFAAPHLLARLRPLVAGAAPEPEVRALTDALGLVPA</sequence>
<dbReference type="GO" id="GO:0016651">
    <property type="term" value="F:oxidoreductase activity, acting on NAD(P)H"/>
    <property type="evidence" value="ECO:0007669"/>
    <property type="project" value="TreeGrafter"/>
</dbReference>
<keyword evidence="2" id="KW-0285">Flavoprotein</keyword>
<evidence type="ECO:0000256" key="4">
    <source>
        <dbReference type="ARBA" id="ARBA00023002"/>
    </source>
</evidence>
<evidence type="ECO:0000259" key="5">
    <source>
        <dbReference type="Pfam" id="PF07992"/>
    </source>
</evidence>
<dbReference type="Pfam" id="PF14759">
    <property type="entry name" value="Reductase_C"/>
    <property type="match status" value="1"/>
</dbReference>
<feature type="domain" description="FAD/NAD(P)-binding" evidence="5">
    <location>
        <begin position="6"/>
        <end position="298"/>
    </location>
</feature>
<dbReference type="InterPro" id="IPR016156">
    <property type="entry name" value="FAD/NAD-linked_Rdtase_dimer_sf"/>
</dbReference>
<dbReference type="InterPro" id="IPR050446">
    <property type="entry name" value="FAD-oxidoreductase/Apoptosis"/>
</dbReference>
<dbReference type="InterPro" id="IPR023753">
    <property type="entry name" value="FAD/NAD-binding_dom"/>
</dbReference>
<dbReference type="Gene3D" id="3.30.390.30">
    <property type="match status" value="1"/>
</dbReference>
<comment type="caution">
    <text evidence="7">The sequence shown here is derived from an EMBL/GenBank/DDBJ whole genome shotgun (WGS) entry which is preliminary data.</text>
</comment>
<dbReference type="Pfam" id="PF07992">
    <property type="entry name" value="Pyr_redox_2"/>
    <property type="match status" value="1"/>
</dbReference>
<dbReference type="SUPFAM" id="SSF51905">
    <property type="entry name" value="FAD/NAD(P)-binding domain"/>
    <property type="match status" value="1"/>
</dbReference>
<dbReference type="InterPro" id="IPR036188">
    <property type="entry name" value="FAD/NAD-bd_sf"/>
</dbReference>
<dbReference type="PANTHER" id="PTHR43557">
    <property type="entry name" value="APOPTOSIS-INDUCING FACTOR 1"/>
    <property type="match status" value="1"/>
</dbReference>
<evidence type="ECO:0000256" key="3">
    <source>
        <dbReference type="ARBA" id="ARBA00022827"/>
    </source>
</evidence>
<dbReference type="InterPro" id="IPR028202">
    <property type="entry name" value="Reductase_C"/>
</dbReference>
<feature type="domain" description="Reductase C-terminal" evidence="6">
    <location>
        <begin position="319"/>
        <end position="396"/>
    </location>
</feature>
<dbReference type="GO" id="GO:0005737">
    <property type="term" value="C:cytoplasm"/>
    <property type="evidence" value="ECO:0007669"/>
    <property type="project" value="TreeGrafter"/>
</dbReference>
<dbReference type="OrthoDB" id="4475657at2"/>
<evidence type="ECO:0000256" key="1">
    <source>
        <dbReference type="ARBA" id="ARBA00001974"/>
    </source>
</evidence>
<evidence type="ECO:0000313" key="7">
    <source>
        <dbReference type="EMBL" id="GEC18039.1"/>
    </source>
</evidence>